<organism evidence="1 2">
    <name type="scientific">Paenibacillus wenxiniae</name>
    <dbReference type="NCBI Taxonomy" id="1636843"/>
    <lineage>
        <taxon>Bacteria</taxon>
        <taxon>Bacillati</taxon>
        <taxon>Bacillota</taxon>
        <taxon>Bacilli</taxon>
        <taxon>Bacillales</taxon>
        <taxon>Paenibacillaceae</taxon>
        <taxon>Paenibacillus</taxon>
    </lineage>
</organism>
<evidence type="ECO:0008006" key="3">
    <source>
        <dbReference type="Google" id="ProtNLM"/>
    </source>
</evidence>
<name>A0ABW4RG60_9BACL</name>
<accession>A0ABW4RG60</accession>
<dbReference type="EMBL" id="JBHUEH010000011">
    <property type="protein sequence ID" value="MFD1885297.1"/>
    <property type="molecule type" value="Genomic_DNA"/>
</dbReference>
<evidence type="ECO:0000313" key="1">
    <source>
        <dbReference type="EMBL" id="MFD1885297.1"/>
    </source>
</evidence>
<comment type="caution">
    <text evidence="1">The sequence shown here is derived from an EMBL/GenBank/DDBJ whole genome shotgun (WGS) entry which is preliminary data.</text>
</comment>
<dbReference type="RefSeq" id="WP_347326683.1">
    <property type="nucleotide sequence ID" value="NZ_JBCGUH010000014.1"/>
</dbReference>
<keyword evidence="2" id="KW-1185">Reference proteome</keyword>
<sequence>MPDINLTHKWSHRDNWIGNIKWFDHSVRVRIHRSNQQLVCEQQQQFLSTLQTDIPYWDNHFRQFAAKQYIESIHNLTANQTQITQQKQAISQLVSHLSIREIETIHTSYTVTLDNDHHLFTDHSLRIEGTLQQQSITTRLINIREQYNTIIDTMQTNPTDPIQAIERLINLYPDAINSYHHDIADSIPLFVIDWGDDTICTYLNIMKETTSDTTLQLEFNYWIQAIEAKIEAKIEAENEH</sequence>
<proteinExistence type="predicted"/>
<reference evidence="2" key="1">
    <citation type="journal article" date="2019" name="Int. J. Syst. Evol. Microbiol.">
        <title>The Global Catalogue of Microorganisms (GCM) 10K type strain sequencing project: providing services to taxonomists for standard genome sequencing and annotation.</title>
        <authorList>
            <consortium name="The Broad Institute Genomics Platform"/>
            <consortium name="The Broad Institute Genome Sequencing Center for Infectious Disease"/>
            <person name="Wu L."/>
            <person name="Ma J."/>
        </authorList>
    </citation>
    <scope>NUCLEOTIDE SEQUENCE [LARGE SCALE GENOMIC DNA]</scope>
    <source>
        <strain evidence="2">CCUG 54950</strain>
    </source>
</reference>
<gene>
    <name evidence="1" type="ORF">ACFSC9_07120</name>
</gene>
<protein>
    <recommendedName>
        <fullName evidence="3">DUF3885 domain-containing protein</fullName>
    </recommendedName>
</protein>
<evidence type="ECO:0000313" key="2">
    <source>
        <dbReference type="Proteomes" id="UP001597233"/>
    </source>
</evidence>
<dbReference type="Proteomes" id="UP001597233">
    <property type="component" value="Unassembled WGS sequence"/>
</dbReference>